<comment type="caution">
    <text evidence="1">The sequence shown here is derived from an EMBL/GenBank/DDBJ whole genome shotgun (WGS) entry which is preliminary data.</text>
</comment>
<evidence type="ECO:0000313" key="1">
    <source>
        <dbReference type="EMBL" id="KAJ8902854.1"/>
    </source>
</evidence>
<name>A0AAV8UK09_9RHOD</name>
<protein>
    <submittedName>
        <fullName evidence="1">Uncharacterized protein</fullName>
    </submittedName>
</protein>
<accession>A0AAV8UK09</accession>
<sequence>MLESEDMLEIVTALEEVCAFEEGGAPAFLETDVWELESMLSESGLLRLQGCMNRVKQYDFRQYPESDHFTLCKYRVEIVCNALMRLLTSWKGERAAKLPKLEQDRRNKKINAASSEVSRLRSSLILPVAQTEVERLEMLGEQALSATAPELAPNDSVDITEPVSVDTQGVFHTDNRFKIDGGGMWVDGYQGVQGSEYQGVDELAAQKLDMTDADLAALDFAFGTCAKETVQTVHSTQPLPLNYMFEQYISENPDALDNLYSQTSTAKSELMDSLMDEEA</sequence>
<proteinExistence type="predicted"/>
<gene>
    <name evidence="1" type="ORF">NDN08_006174</name>
</gene>
<reference evidence="1 2" key="1">
    <citation type="journal article" date="2023" name="Nat. Commun.">
        <title>Origin of minicircular mitochondrial genomes in red algae.</title>
        <authorList>
            <person name="Lee Y."/>
            <person name="Cho C.H."/>
            <person name="Lee Y.M."/>
            <person name="Park S.I."/>
            <person name="Yang J.H."/>
            <person name="West J.A."/>
            <person name="Bhattacharya D."/>
            <person name="Yoon H.S."/>
        </authorList>
    </citation>
    <scope>NUCLEOTIDE SEQUENCE [LARGE SCALE GENOMIC DNA]</scope>
    <source>
        <strain evidence="1 2">CCMP1338</strain>
        <tissue evidence="1">Whole cell</tissue>
    </source>
</reference>
<organism evidence="1 2">
    <name type="scientific">Rhodosorus marinus</name>
    <dbReference type="NCBI Taxonomy" id="101924"/>
    <lineage>
        <taxon>Eukaryota</taxon>
        <taxon>Rhodophyta</taxon>
        <taxon>Stylonematophyceae</taxon>
        <taxon>Stylonematales</taxon>
        <taxon>Stylonemataceae</taxon>
        <taxon>Rhodosorus</taxon>
    </lineage>
</organism>
<dbReference type="EMBL" id="JAMWBK010000008">
    <property type="protein sequence ID" value="KAJ8902854.1"/>
    <property type="molecule type" value="Genomic_DNA"/>
</dbReference>
<dbReference type="Proteomes" id="UP001157974">
    <property type="component" value="Unassembled WGS sequence"/>
</dbReference>
<evidence type="ECO:0000313" key="2">
    <source>
        <dbReference type="Proteomes" id="UP001157974"/>
    </source>
</evidence>
<keyword evidence="2" id="KW-1185">Reference proteome</keyword>
<dbReference type="AlphaFoldDB" id="A0AAV8UK09"/>